<dbReference type="GO" id="GO:1901135">
    <property type="term" value="P:carbohydrate derivative metabolic process"/>
    <property type="evidence" value="ECO:0007669"/>
    <property type="project" value="InterPro"/>
</dbReference>
<comment type="similarity">
    <text evidence="1">Belongs to the SIS family. PHI subfamily.</text>
</comment>
<dbReference type="CDD" id="cd05005">
    <property type="entry name" value="SIS_PHI"/>
    <property type="match status" value="1"/>
</dbReference>
<dbReference type="AlphaFoldDB" id="A0AAP4EWR6"/>
<dbReference type="NCBIfam" id="TIGR03127">
    <property type="entry name" value="RuMP_HxlB"/>
    <property type="match status" value="1"/>
</dbReference>
<dbReference type="SUPFAM" id="SSF53697">
    <property type="entry name" value="SIS domain"/>
    <property type="match status" value="1"/>
</dbReference>
<sequence length="186" mass="19935">MKVTETAAAAAVELSNTLKKIDEAQVDVLMEAICKAKKIYVAGAGRSLLMLRCLAMRLMHLGFESYVVGDTTTPAFEKEDLLIAGSGSGETKGLVNVVEKAKKIGGTVAVMTIKKDSTLGKMSDVLVEIPAYTDKVEYQDMERPILPGGSLFEQSMLVLGDAMVIPLGEKAGIPTDRAFSRHANLE</sequence>
<name>A0AAP4EWR6_9FIRM</name>
<dbReference type="GO" id="GO:0016853">
    <property type="term" value="F:isomerase activity"/>
    <property type="evidence" value="ECO:0007669"/>
    <property type="project" value="InterPro"/>
</dbReference>
<protein>
    <submittedName>
        <fullName evidence="3">6-phospho-3-hexuloisomerase</fullName>
    </submittedName>
</protein>
<dbReference type="PROSITE" id="PS51464">
    <property type="entry name" value="SIS"/>
    <property type="match status" value="1"/>
</dbReference>
<reference evidence="3 4" key="1">
    <citation type="submission" date="2023-05" db="EMBL/GenBank/DDBJ databases">
        <title>[ruminococcus] sp. nov., isolated from a pig farm feces dump.</title>
        <authorList>
            <person name="Chang Y.-H."/>
        </authorList>
    </citation>
    <scope>NUCLEOTIDE SEQUENCE [LARGE SCALE GENOMIC DNA]</scope>
    <source>
        <strain evidence="3 4">YH-rum2234</strain>
    </source>
</reference>
<evidence type="ECO:0000313" key="4">
    <source>
        <dbReference type="Proteomes" id="UP001300383"/>
    </source>
</evidence>
<dbReference type="Pfam" id="PF01380">
    <property type="entry name" value="SIS"/>
    <property type="match status" value="1"/>
</dbReference>
<dbReference type="RefSeq" id="WP_283229496.1">
    <property type="nucleotide sequence ID" value="NZ_JASGBQ010000001.1"/>
</dbReference>
<dbReference type="Proteomes" id="UP001300383">
    <property type="component" value="Unassembled WGS sequence"/>
</dbReference>
<dbReference type="GO" id="GO:0097367">
    <property type="term" value="F:carbohydrate derivative binding"/>
    <property type="evidence" value="ECO:0007669"/>
    <property type="project" value="InterPro"/>
</dbReference>
<dbReference type="PANTHER" id="PTHR43443">
    <property type="entry name" value="3-HEXULOSE-6-PHOSPHATE ISOMERASE"/>
    <property type="match status" value="1"/>
</dbReference>
<evidence type="ECO:0000256" key="1">
    <source>
        <dbReference type="ARBA" id="ARBA00009235"/>
    </source>
</evidence>
<proteinExistence type="inferred from homology"/>
<accession>A0AAP4EWR6</accession>
<dbReference type="EMBL" id="JASGBQ010000001">
    <property type="protein sequence ID" value="MDI9240987.1"/>
    <property type="molecule type" value="Genomic_DNA"/>
</dbReference>
<evidence type="ECO:0000259" key="2">
    <source>
        <dbReference type="PROSITE" id="PS51464"/>
    </source>
</evidence>
<gene>
    <name evidence="3" type="primary">hxlB</name>
    <name evidence="3" type="ORF">QJ036_00655</name>
</gene>
<evidence type="ECO:0000313" key="3">
    <source>
        <dbReference type="EMBL" id="MDI9240987.1"/>
    </source>
</evidence>
<keyword evidence="4" id="KW-1185">Reference proteome</keyword>
<comment type="caution">
    <text evidence="3">The sequence shown here is derived from an EMBL/GenBank/DDBJ whole genome shotgun (WGS) entry which is preliminary data.</text>
</comment>
<dbReference type="Gene3D" id="3.40.50.10490">
    <property type="entry name" value="Glucose-6-phosphate isomerase like protein, domain 1"/>
    <property type="match status" value="1"/>
</dbReference>
<feature type="domain" description="SIS" evidence="2">
    <location>
        <begin position="29"/>
        <end position="174"/>
    </location>
</feature>
<dbReference type="InterPro" id="IPR046348">
    <property type="entry name" value="SIS_dom_sf"/>
</dbReference>
<organism evidence="3 4">
    <name type="scientific">Fusibacillus kribbianus</name>
    <dbReference type="NCBI Taxonomy" id="3044208"/>
    <lineage>
        <taxon>Bacteria</taxon>
        <taxon>Bacillati</taxon>
        <taxon>Bacillota</taxon>
        <taxon>Clostridia</taxon>
        <taxon>Lachnospirales</taxon>
        <taxon>Lachnospiraceae</taxon>
        <taxon>Fusibacillus</taxon>
    </lineage>
</organism>
<dbReference type="InterPro" id="IPR017552">
    <property type="entry name" value="PHI/rmpB"/>
</dbReference>
<dbReference type="InterPro" id="IPR001347">
    <property type="entry name" value="SIS_dom"/>
</dbReference>
<dbReference type="PANTHER" id="PTHR43443:SF1">
    <property type="entry name" value="3-HEXULOSE-6-PHOSPHATE ISOMERASE"/>
    <property type="match status" value="1"/>
</dbReference>